<evidence type="ECO:0000256" key="1">
    <source>
        <dbReference type="SAM" id="MobiDB-lite"/>
    </source>
</evidence>
<proteinExistence type="predicted"/>
<reference evidence="4" key="1">
    <citation type="submission" date="2016-06" db="EMBL/GenBank/DDBJ databases">
        <title>Parallel loss of symbiosis genes in relatives of nitrogen-fixing non-legume Parasponia.</title>
        <authorList>
            <person name="Van Velzen R."/>
            <person name="Holmer R."/>
            <person name="Bu F."/>
            <person name="Rutten L."/>
            <person name="Van Zeijl A."/>
            <person name="Liu W."/>
            <person name="Santuari L."/>
            <person name="Cao Q."/>
            <person name="Sharma T."/>
            <person name="Shen D."/>
            <person name="Roswanjaya Y."/>
            <person name="Wardhani T."/>
            <person name="Kalhor M.S."/>
            <person name="Jansen J."/>
            <person name="Van den Hoogen J."/>
            <person name="Gungor B."/>
            <person name="Hartog M."/>
            <person name="Hontelez J."/>
            <person name="Verver J."/>
            <person name="Yang W.-C."/>
            <person name="Schijlen E."/>
            <person name="Repin R."/>
            <person name="Schilthuizen M."/>
            <person name="Schranz E."/>
            <person name="Heidstra R."/>
            <person name="Miyata K."/>
            <person name="Fedorova E."/>
            <person name="Kohlen W."/>
            <person name="Bisseling T."/>
            <person name="Smit S."/>
            <person name="Geurts R."/>
        </authorList>
    </citation>
    <scope>NUCLEOTIDE SEQUENCE [LARGE SCALE GENOMIC DNA]</scope>
    <source>
        <strain evidence="4">cv. WU1-14</strain>
    </source>
</reference>
<name>A0A2P5DZY7_PARAD</name>
<gene>
    <name evidence="3" type="ORF">PanWU01x14_017050</name>
</gene>
<dbReference type="OrthoDB" id="1426731at2759"/>
<feature type="region of interest" description="Disordered" evidence="1">
    <location>
        <begin position="105"/>
        <end position="128"/>
    </location>
</feature>
<evidence type="ECO:0000259" key="2">
    <source>
        <dbReference type="Pfam" id="PF26133"/>
    </source>
</evidence>
<dbReference type="Pfam" id="PF26133">
    <property type="entry name" value="DUF8039"/>
    <property type="match status" value="1"/>
</dbReference>
<comment type="caution">
    <text evidence="3">The sequence shown here is derived from an EMBL/GenBank/DDBJ whole genome shotgun (WGS) entry which is preliminary data.</text>
</comment>
<evidence type="ECO:0000313" key="4">
    <source>
        <dbReference type="Proteomes" id="UP000237105"/>
    </source>
</evidence>
<accession>A0A2P5DZY7</accession>
<protein>
    <recommendedName>
        <fullName evidence="2">DUF8039 domain-containing protein</fullName>
    </recommendedName>
</protein>
<dbReference type="STRING" id="3476.A0A2P5DZY7"/>
<dbReference type="AlphaFoldDB" id="A0A2P5DZY7"/>
<dbReference type="EMBL" id="JXTB01000007">
    <property type="protein sequence ID" value="PON78806.1"/>
    <property type="molecule type" value="Genomic_DNA"/>
</dbReference>
<feature type="domain" description="DUF8039" evidence="2">
    <location>
        <begin position="24"/>
        <end position="91"/>
    </location>
</feature>
<organism evidence="3 4">
    <name type="scientific">Parasponia andersonii</name>
    <name type="common">Sponia andersonii</name>
    <dbReference type="NCBI Taxonomy" id="3476"/>
    <lineage>
        <taxon>Eukaryota</taxon>
        <taxon>Viridiplantae</taxon>
        <taxon>Streptophyta</taxon>
        <taxon>Embryophyta</taxon>
        <taxon>Tracheophyta</taxon>
        <taxon>Spermatophyta</taxon>
        <taxon>Magnoliopsida</taxon>
        <taxon>eudicotyledons</taxon>
        <taxon>Gunneridae</taxon>
        <taxon>Pentapetalae</taxon>
        <taxon>rosids</taxon>
        <taxon>fabids</taxon>
        <taxon>Rosales</taxon>
        <taxon>Cannabaceae</taxon>
        <taxon>Parasponia</taxon>
    </lineage>
</organism>
<dbReference type="InterPro" id="IPR058352">
    <property type="entry name" value="DUF8039"/>
</dbReference>
<evidence type="ECO:0000313" key="3">
    <source>
        <dbReference type="EMBL" id="PON78806.1"/>
    </source>
</evidence>
<keyword evidence="4" id="KW-1185">Reference proteome</keyword>
<feature type="compositionally biased region" description="Polar residues" evidence="1">
    <location>
        <begin position="110"/>
        <end position="128"/>
    </location>
</feature>
<sequence>MVKVIIDMENEGADDVYQFTTSQSSQGHVQESTSSTIIHGRELGENNFRVSVEVVLNATALIPIPNLDVDTRLVGDTLGSHLAWPKMLVIFEDNLEFNDINRYQTEKNKSSQSQPPQTQERVHPQRNNVESVTQTQFKFVDGAPASIKLLLNTIQGVDESVVVNVPFDEEVHLHHLVTQYGYQARYMFMDPSAVATEDGPREDRAISLATWMLSIENEHQFLITPWNHE</sequence>
<dbReference type="Proteomes" id="UP000237105">
    <property type="component" value="Unassembled WGS sequence"/>
</dbReference>